<feature type="transmembrane region" description="Helical" evidence="1">
    <location>
        <begin position="30"/>
        <end position="50"/>
    </location>
</feature>
<keyword evidence="1" id="KW-0812">Transmembrane</keyword>
<proteinExistence type="predicted"/>
<keyword evidence="1" id="KW-0472">Membrane</keyword>
<sequence length="91" mass="9991">MEYLIAAISGLLMIVVVVTTEKKEQGITGLAVALLRVLSIALLMTSFSIAFDIVELQSDYYGFVKFQHQLTYAIIFGLGSVSLAVLSSFRR</sequence>
<dbReference type="OrthoDB" id="24092at10239"/>
<keyword evidence="1" id="KW-1133">Transmembrane helix</keyword>
<evidence type="ECO:0000313" key="2">
    <source>
        <dbReference type="EMBL" id="AGF89516.1"/>
    </source>
</evidence>
<dbReference type="Proteomes" id="UP000232857">
    <property type="component" value="Genome"/>
</dbReference>
<accession>S4TRH5</accession>
<dbReference type="EMBL" id="KC139649">
    <property type="protein sequence ID" value="AGF89516.1"/>
    <property type="molecule type" value="Genomic_DNA"/>
</dbReference>
<gene>
    <name evidence="2" type="ORF">SP069_00085</name>
</gene>
<keyword evidence="3" id="KW-1185">Reference proteome</keyword>
<feature type="transmembrane region" description="Helical" evidence="1">
    <location>
        <begin position="70"/>
        <end position="89"/>
    </location>
</feature>
<reference evidence="2 3" key="1">
    <citation type="journal article" date="2013" name="BMC Genomics">
        <title>Genomic characterization provides new insight into Salmonella phage diversity.</title>
        <authorList>
            <person name="Moreno Switt A.I."/>
            <person name="Orsi R.H."/>
            <person name="den Bakker H.C."/>
            <person name="Vongkamjan K."/>
            <person name="Altier C."/>
            <person name="Wiedmann M."/>
        </authorList>
    </citation>
    <scope>NUCLEOTIDE SEQUENCE [LARGE SCALE GENOMIC DNA]</scope>
</reference>
<protein>
    <submittedName>
        <fullName evidence="2">Uncharacterized protein</fullName>
    </submittedName>
</protein>
<organism evidence="2 3">
    <name type="scientific">Salmonella phage SP069</name>
    <dbReference type="NCBI Taxonomy" id="1173760"/>
    <lineage>
        <taxon>Viruses</taxon>
        <taxon>Duplodnaviria</taxon>
        <taxon>Heunggongvirae</taxon>
        <taxon>Uroviricota</taxon>
        <taxon>Caudoviricetes</taxon>
        <taxon>Nonanavirus</taxon>
        <taxon>Nonanavirus SP069</taxon>
    </lineage>
</organism>
<name>S4TRH5_9CAUD</name>
<evidence type="ECO:0000313" key="3">
    <source>
        <dbReference type="Proteomes" id="UP000232857"/>
    </source>
</evidence>
<evidence type="ECO:0000256" key="1">
    <source>
        <dbReference type="SAM" id="Phobius"/>
    </source>
</evidence>